<evidence type="ECO:0000313" key="2">
    <source>
        <dbReference type="EMBL" id="AST90201.1"/>
    </source>
</evidence>
<dbReference type="PANTHER" id="PTHR30546:SF23">
    <property type="entry name" value="FLAVOPROTEIN-LIKE PROTEIN YCP4-RELATED"/>
    <property type="match status" value="1"/>
</dbReference>
<dbReference type="PANTHER" id="PTHR30546">
    <property type="entry name" value="FLAVODOXIN-RELATED PROTEIN WRBA-RELATED"/>
    <property type="match status" value="1"/>
</dbReference>
<dbReference type="KEGG" id="bcoh:BC6307_02330"/>
<reference evidence="2 3" key="1">
    <citation type="submission" date="2016-12" db="EMBL/GenBank/DDBJ databases">
        <title>The whole genome sequencing and assembly of Bacillus cohnii DSM 6307T strain.</title>
        <authorList>
            <person name="Lee Y.-J."/>
            <person name="Yi H."/>
            <person name="Bahn Y.-S."/>
            <person name="Kim J.F."/>
            <person name="Lee D.-W."/>
        </authorList>
    </citation>
    <scope>NUCLEOTIDE SEQUENCE [LARGE SCALE GENOMIC DNA]</scope>
    <source>
        <strain evidence="2 3">DSM 6307</strain>
    </source>
</reference>
<dbReference type="GO" id="GO:0016020">
    <property type="term" value="C:membrane"/>
    <property type="evidence" value="ECO:0007669"/>
    <property type="project" value="TreeGrafter"/>
</dbReference>
<organism evidence="2 3">
    <name type="scientific">Sutcliffiella cohnii</name>
    <dbReference type="NCBI Taxonomy" id="33932"/>
    <lineage>
        <taxon>Bacteria</taxon>
        <taxon>Bacillati</taxon>
        <taxon>Bacillota</taxon>
        <taxon>Bacilli</taxon>
        <taxon>Bacillales</taxon>
        <taxon>Bacillaceae</taxon>
        <taxon>Sutcliffiella</taxon>
    </lineage>
</organism>
<sequence>MKVYVLHASMYGHTEVLGSAISDGAKQVSGADVIYKSVDEVDPEELKEAAAIIWGSGGTFGEPNEKMSAFFSKLGGIWYTGAFQGKVGGVFATTTTQHGGVENVCRALQTPMFHHGMIVVSNTGPNDADRAQYGCPYGAVAVIPVEQSKDAPLNKPTDAEMEIARNYGKLVAEAAMKLHG</sequence>
<dbReference type="GO" id="GO:0010181">
    <property type="term" value="F:FMN binding"/>
    <property type="evidence" value="ECO:0007669"/>
    <property type="project" value="InterPro"/>
</dbReference>
<evidence type="ECO:0000259" key="1">
    <source>
        <dbReference type="PROSITE" id="PS50902"/>
    </source>
</evidence>
<accession>A0A223KL43</accession>
<dbReference type="Proteomes" id="UP000215224">
    <property type="component" value="Chromosome"/>
</dbReference>
<dbReference type="GO" id="GO:0003955">
    <property type="term" value="F:NAD(P)H dehydrogenase (quinone) activity"/>
    <property type="evidence" value="ECO:0007669"/>
    <property type="project" value="TreeGrafter"/>
</dbReference>
<dbReference type="InterPro" id="IPR029039">
    <property type="entry name" value="Flavoprotein-like_sf"/>
</dbReference>
<dbReference type="AlphaFoldDB" id="A0A223KL43"/>
<dbReference type="PROSITE" id="PS50902">
    <property type="entry name" value="FLAVODOXIN_LIKE"/>
    <property type="match status" value="1"/>
</dbReference>
<feature type="domain" description="Flavodoxin-like" evidence="1">
    <location>
        <begin position="3"/>
        <end position="172"/>
    </location>
</feature>
<dbReference type="STRING" id="1314751.GCA_001591425_01808"/>
<dbReference type="RefSeq" id="WP_066414934.1">
    <property type="nucleotide sequence ID" value="NZ_CP018866.1"/>
</dbReference>
<proteinExistence type="predicted"/>
<gene>
    <name evidence="2" type="ORF">BC6307_02330</name>
</gene>
<evidence type="ECO:0000313" key="3">
    <source>
        <dbReference type="Proteomes" id="UP000215224"/>
    </source>
</evidence>
<dbReference type="SUPFAM" id="SSF52218">
    <property type="entry name" value="Flavoproteins"/>
    <property type="match status" value="1"/>
</dbReference>
<dbReference type="InterPro" id="IPR008254">
    <property type="entry name" value="Flavodoxin/NO_synth"/>
</dbReference>
<name>A0A223KL43_9BACI</name>
<dbReference type="Gene3D" id="3.40.50.360">
    <property type="match status" value="1"/>
</dbReference>
<protein>
    <recommendedName>
        <fullName evidence="1">Flavodoxin-like domain-containing protein</fullName>
    </recommendedName>
</protein>
<keyword evidence="3" id="KW-1185">Reference proteome</keyword>
<dbReference type="EMBL" id="CP018866">
    <property type="protein sequence ID" value="AST90201.1"/>
    <property type="molecule type" value="Genomic_DNA"/>
</dbReference>